<evidence type="ECO:0000259" key="2">
    <source>
        <dbReference type="SMART" id="SM00642"/>
    </source>
</evidence>
<reference evidence="4" key="1">
    <citation type="submission" date="2018-05" db="EMBL/GenBank/DDBJ databases">
        <authorList>
            <person name="Li Y."/>
        </authorList>
    </citation>
    <scope>NUCLEOTIDE SEQUENCE [LARGE SCALE GENOMIC DNA]</scope>
    <source>
        <strain evidence="4">sk1b4</strain>
    </source>
</reference>
<dbReference type="Gene3D" id="3.20.20.80">
    <property type="entry name" value="Glycosidases"/>
    <property type="match status" value="1"/>
</dbReference>
<dbReference type="Gene3D" id="3.90.400.10">
    <property type="entry name" value="Oligo-1,6-glucosidase, Domain 2"/>
    <property type="match status" value="1"/>
</dbReference>
<comment type="caution">
    <text evidence="3">The sequence shown here is derived from an EMBL/GenBank/DDBJ whole genome shotgun (WGS) entry which is preliminary data.</text>
</comment>
<dbReference type="SMART" id="SM00642">
    <property type="entry name" value="Aamy"/>
    <property type="match status" value="1"/>
</dbReference>
<dbReference type="Pfam" id="PF00128">
    <property type="entry name" value="Alpha-amylase"/>
    <property type="match status" value="1"/>
</dbReference>
<dbReference type="InterPro" id="IPR006047">
    <property type="entry name" value="GH13_cat_dom"/>
</dbReference>
<dbReference type="InterPro" id="IPR045857">
    <property type="entry name" value="O16G_dom_2"/>
</dbReference>
<feature type="domain" description="Glycosyl hydrolase family 13 catalytic" evidence="2">
    <location>
        <begin position="19"/>
        <end position="426"/>
    </location>
</feature>
<dbReference type="PANTHER" id="PTHR10357">
    <property type="entry name" value="ALPHA-AMYLASE FAMILY MEMBER"/>
    <property type="match status" value="1"/>
</dbReference>
<dbReference type="CDD" id="cd11332">
    <property type="entry name" value="AmyAc_OligoGlu_TS"/>
    <property type="match status" value="1"/>
</dbReference>
<dbReference type="RefSeq" id="WP_109092543.1">
    <property type="nucleotide sequence ID" value="NZ_QETB01000001.1"/>
</dbReference>
<dbReference type="GO" id="GO:0004575">
    <property type="term" value="F:sucrose alpha-glucosidase activity"/>
    <property type="evidence" value="ECO:0007669"/>
    <property type="project" value="TreeGrafter"/>
</dbReference>
<dbReference type="SUPFAM" id="SSF51445">
    <property type="entry name" value="(Trans)glycosidases"/>
    <property type="match status" value="1"/>
</dbReference>
<name>A0A2V1K8H1_9ACTO</name>
<evidence type="ECO:0000313" key="3">
    <source>
        <dbReference type="EMBL" id="PWF27042.1"/>
    </source>
</evidence>
<dbReference type="GO" id="GO:0004556">
    <property type="term" value="F:alpha-amylase activity"/>
    <property type="evidence" value="ECO:0007669"/>
    <property type="project" value="TreeGrafter"/>
</dbReference>
<keyword evidence="4" id="KW-1185">Reference proteome</keyword>
<comment type="similarity">
    <text evidence="1">Belongs to the glycosyl hydrolase 13 family.</text>
</comment>
<evidence type="ECO:0000313" key="4">
    <source>
        <dbReference type="Proteomes" id="UP000245283"/>
    </source>
</evidence>
<sequence>MPAPSFSSPDWWRQAAVYQIYPRSFADANGDGIGDLAGITSRVPYLTSLGIDAVWLCPFYPSHLADGGYDVDDYQNVDPRIGTLEDFDHMVRGLHEAHIKLIIDIVPNHCSNYHEWFQEAIESGPGSPARERFHFRDAVGPNPPNTWGALFGGPTWTRVTEPDGTLGQWYFHTCSPEQPDWNWDHPDVQRYFLETLRFWSDRGVDGFRVDMAHGCAKNLDPAYDVLLDINDITSLCVDGQHPTHDRDEIHAVYRQWRQLFNEYDPPRMAVAEAWVPPHRAALYASKEELGQSFNFELLQANFDARQFREIIDKNVSEAARAGSSTTWVFSNHDVVRHTTRYGLPDHENDGHPWLLRGGSYAEVDLTSGTRRAIAATLLMLALPGSAYLYQGEELALPEVGDLPDSVRQDPAFFRDRENTIGRDGCRVPLPWSASGRSFGFGEGDGWLPQPDWFAVYSVETQEGAGDSYLNFYRRALALRRKLQGAEELTWHDSPENTLHFSRPGGWHCFTNFGKENVPLPAGQVIIGAQSGIDGELPGEATVWLRL</sequence>
<dbReference type="GO" id="GO:0033934">
    <property type="term" value="F:glucan 1,4-alpha-maltotriohydrolase activity"/>
    <property type="evidence" value="ECO:0007669"/>
    <property type="project" value="TreeGrafter"/>
</dbReference>
<dbReference type="EMBL" id="QETB01000001">
    <property type="protein sequence ID" value="PWF27042.1"/>
    <property type="molecule type" value="Genomic_DNA"/>
</dbReference>
<gene>
    <name evidence="3" type="ORF">DD236_01120</name>
</gene>
<dbReference type="InterPro" id="IPR017853">
    <property type="entry name" value="GH"/>
</dbReference>
<protein>
    <submittedName>
        <fullName evidence="3">Alpha-amylase</fullName>
    </submittedName>
</protein>
<evidence type="ECO:0000256" key="1">
    <source>
        <dbReference type="ARBA" id="ARBA00008061"/>
    </source>
</evidence>
<dbReference type="GO" id="GO:0004574">
    <property type="term" value="F:oligo-1,6-glucosidase activity"/>
    <property type="evidence" value="ECO:0007669"/>
    <property type="project" value="TreeGrafter"/>
</dbReference>
<dbReference type="PANTHER" id="PTHR10357:SF179">
    <property type="entry name" value="NEUTRAL AND BASIC AMINO ACID TRANSPORT PROTEIN RBAT"/>
    <property type="match status" value="1"/>
</dbReference>
<proteinExistence type="inferred from homology"/>
<dbReference type="Proteomes" id="UP000245283">
    <property type="component" value="Unassembled WGS sequence"/>
</dbReference>
<organism evidence="3 4">
    <name type="scientific">Ancrocorticia populi</name>
    <dbReference type="NCBI Taxonomy" id="2175228"/>
    <lineage>
        <taxon>Bacteria</taxon>
        <taxon>Bacillati</taxon>
        <taxon>Actinomycetota</taxon>
        <taxon>Actinomycetes</taxon>
        <taxon>Actinomycetales</taxon>
        <taxon>Actinomycetaceae</taxon>
        <taxon>Ancrocorticia</taxon>
    </lineage>
</organism>
<dbReference type="GO" id="GO:0000025">
    <property type="term" value="P:maltose catabolic process"/>
    <property type="evidence" value="ECO:0007669"/>
    <property type="project" value="TreeGrafter"/>
</dbReference>
<dbReference type="AlphaFoldDB" id="A0A2V1K8H1"/>
<dbReference type="GO" id="GO:0005987">
    <property type="term" value="P:sucrose catabolic process"/>
    <property type="evidence" value="ECO:0007669"/>
    <property type="project" value="TreeGrafter"/>
</dbReference>
<accession>A0A2V1K8H1</accession>
<dbReference type="OrthoDB" id="9043248at2"/>